<gene>
    <name evidence="1" type="ORF">AAFF_G00305850</name>
</gene>
<accession>A0AAD7SPH0</accession>
<comment type="caution">
    <text evidence="1">The sequence shown here is derived from an EMBL/GenBank/DDBJ whole genome shotgun (WGS) entry which is preliminary data.</text>
</comment>
<organism evidence="1 2">
    <name type="scientific">Aldrovandia affinis</name>
    <dbReference type="NCBI Taxonomy" id="143900"/>
    <lineage>
        <taxon>Eukaryota</taxon>
        <taxon>Metazoa</taxon>
        <taxon>Chordata</taxon>
        <taxon>Craniata</taxon>
        <taxon>Vertebrata</taxon>
        <taxon>Euteleostomi</taxon>
        <taxon>Actinopterygii</taxon>
        <taxon>Neopterygii</taxon>
        <taxon>Teleostei</taxon>
        <taxon>Notacanthiformes</taxon>
        <taxon>Halosauridae</taxon>
        <taxon>Aldrovandia</taxon>
    </lineage>
</organism>
<evidence type="ECO:0000313" key="2">
    <source>
        <dbReference type="Proteomes" id="UP001221898"/>
    </source>
</evidence>
<reference evidence="1" key="1">
    <citation type="journal article" date="2023" name="Science">
        <title>Genome structures resolve the early diversification of teleost fishes.</title>
        <authorList>
            <person name="Parey E."/>
            <person name="Louis A."/>
            <person name="Montfort J."/>
            <person name="Bouchez O."/>
            <person name="Roques C."/>
            <person name="Iampietro C."/>
            <person name="Lluch J."/>
            <person name="Castinel A."/>
            <person name="Donnadieu C."/>
            <person name="Desvignes T."/>
            <person name="Floi Bucao C."/>
            <person name="Jouanno E."/>
            <person name="Wen M."/>
            <person name="Mejri S."/>
            <person name="Dirks R."/>
            <person name="Jansen H."/>
            <person name="Henkel C."/>
            <person name="Chen W.J."/>
            <person name="Zahm M."/>
            <person name="Cabau C."/>
            <person name="Klopp C."/>
            <person name="Thompson A.W."/>
            <person name="Robinson-Rechavi M."/>
            <person name="Braasch I."/>
            <person name="Lecointre G."/>
            <person name="Bobe J."/>
            <person name="Postlethwait J.H."/>
            <person name="Berthelot C."/>
            <person name="Roest Crollius H."/>
            <person name="Guiguen Y."/>
        </authorList>
    </citation>
    <scope>NUCLEOTIDE SEQUENCE</scope>
    <source>
        <strain evidence="1">NC1722</strain>
    </source>
</reference>
<dbReference type="AlphaFoldDB" id="A0AAD7SPH0"/>
<sequence>MQTDRILPGHRLNVCPRGPTGGALARRLPLLAWRDRQRLRAIHRGRGPSFLSFKIETHRLATGLDQSLTRCRVPESHYVPHVERFSPCAGLPVFPAGGVGDAVYQGSEKGTSLTEETPAAGLNRGARERRYLHRSTVA</sequence>
<proteinExistence type="predicted"/>
<keyword evidence="2" id="KW-1185">Reference proteome</keyword>
<dbReference type="EMBL" id="JAINUG010000044">
    <property type="protein sequence ID" value="KAJ8406354.1"/>
    <property type="molecule type" value="Genomic_DNA"/>
</dbReference>
<protein>
    <submittedName>
        <fullName evidence="1">Uncharacterized protein</fullName>
    </submittedName>
</protein>
<dbReference type="Proteomes" id="UP001221898">
    <property type="component" value="Unassembled WGS sequence"/>
</dbReference>
<name>A0AAD7SPH0_9TELE</name>
<evidence type="ECO:0000313" key="1">
    <source>
        <dbReference type="EMBL" id="KAJ8406354.1"/>
    </source>
</evidence>